<feature type="region of interest" description="Disordered" evidence="1">
    <location>
        <begin position="2601"/>
        <end position="2626"/>
    </location>
</feature>
<dbReference type="InterPro" id="IPR016187">
    <property type="entry name" value="CTDL_fold"/>
</dbReference>
<evidence type="ECO:0000256" key="1">
    <source>
        <dbReference type="SAM" id="MobiDB-lite"/>
    </source>
</evidence>
<protein>
    <recommendedName>
        <fullName evidence="3">C-type lectin domain-containing protein</fullName>
    </recommendedName>
</protein>
<dbReference type="GeneID" id="66053490"/>
<dbReference type="KEGG" id="cre:CHLRE_05g245351v5"/>
<evidence type="ECO:0000313" key="4">
    <source>
        <dbReference type="EMBL" id="PNW83386.1"/>
    </source>
</evidence>
<organism evidence="4 5">
    <name type="scientific">Chlamydomonas reinhardtii</name>
    <name type="common">Chlamydomonas smithii</name>
    <dbReference type="NCBI Taxonomy" id="3055"/>
    <lineage>
        <taxon>Eukaryota</taxon>
        <taxon>Viridiplantae</taxon>
        <taxon>Chlorophyta</taxon>
        <taxon>core chlorophytes</taxon>
        <taxon>Chlorophyceae</taxon>
        <taxon>CS clade</taxon>
        <taxon>Chlamydomonadales</taxon>
        <taxon>Chlamydomonadaceae</taxon>
        <taxon>Chlamydomonas</taxon>
    </lineage>
</organism>
<dbReference type="EMBL" id="CM008966">
    <property type="protein sequence ID" value="PNW83386.1"/>
    <property type="molecule type" value="Genomic_DNA"/>
</dbReference>
<name>A0A2K3DS69_CHLRE</name>
<keyword evidence="2" id="KW-0472">Membrane</keyword>
<evidence type="ECO:0000259" key="3">
    <source>
        <dbReference type="PROSITE" id="PS50041"/>
    </source>
</evidence>
<dbReference type="InterPro" id="IPR050111">
    <property type="entry name" value="C-type_lectin/snaclec_domain"/>
</dbReference>
<keyword evidence="2" id="KW-1133">Transmembrane helix</keyword>
<gene>
    <name evidence="4" type="ORF">CHLRE_05g245351v5</name>
</gene>
<keyword evidence="2" id="KW-0812">Transmembrane</keyword>
<dbReference type="Gramene" id="PNW83386">
    <property type="protein sequence ID" value="PNW83386"/>
    <property type="gene ID" value="CHLRE_05g245351v5"/>
</dbReference>
<dbReference type="InterPro" id="IPR001304">
    <property type="entry name" value="C-type_lectin-like"/>
</dbReference>
<accession>A0A2K3DS69</accession>
<feature type="domain" description="C-type lectin" evidence="3">
    <location>
        <begin position="95"/>
        <end position="220"/>
    </location>
</feature>
<dbReference type="CDD" id="cd00037">
    <property type="entry name" value="CLECT"/>
    <property type="match status" value="1"/>
</dbReference>
<dbReference type="SMART" id="SM00034">
    <property type="entry name" value="CLECT"/>
    <property type="match status" value="1"/>
</dbReference>
<evidence type="ECO:0000256" key="2">
    <source>
        <dbReference type="SAM" id="Phobius"/>
    </source>
</evidence>
<evidence type="ECO:0000313" key="5">
    <source>
        <dbReference type="Proteomes" id="UP000006906"/>
    </source>
</evidence>
<dbReference type="InParanoid" id="A0A2K3DS69"/>
<dbReference type="PANTHER" id="PTHR22803">
    <property type="entry name" value="MANNOSE, PHOSPHOLIPASE, LECTIN RECEPTOR RELATED"/>
    <property type="match status" value="1"/>
</dbReference>
<sequence>MLDNTTRPLTGTFRNSAWLNASEPLAAAECGYVDIRGGVRPAVDSFWRGSRCDVPRPFLCAYSPTGAPALNPLNNILPVRSQFELATSIAARINRYGYTYTLITDPKLRATWDEAQAMCGMLPGFPDGQLATLYSAEDMEYFKRIGALAEGDAPNIWVGYGDFMNAGFPYWVSGTNAGGNLSAGWNNDYWITMQSSPPYNGAPCGYLDTSSLQLRRAPCQNVKYAFLCMSPGASGTPQHVAVAEVSGDGLPDVVVATNCPWDNGASLVGFQQPAPASYDIGADQLIRPTLTARSCGDGIPTWQREECDEGFDIEEIYTWDFGYNATLARPDANTQRNGRSMCTRDCRVQPRFTVQAGARQVFVTVGSGNDTIRHWGVNYNLYGQARGFRELANPPDAPLILEGFTNVTADNRFPANQPVAIHKGRALSPGEPFQYRVVMQTDMTKPSLPDWGNVETASVSDASFTTATSSCGCAADNPGGQPVDLSVQQQGGTVEFSWVVGSACESSVSITRSLVDPVNNVLLNTSAVAQLSIGLACGTVYRPSKAEVNEDIARDKLVVGRTYRYCVVVTSSASSVYFLDASKPLDQVRFVSEPICRDVTIQWTSVITGEVRTRYDTPAPGVRLTARLLGSPYVVSTITDDSGRYELVLQTDVQNCDPVVAPEECLKQRVRLSASARTKLRSGRILLHDFSLSGRPGAVQTLALQHLQTQQSVRILDESAMPISGFVRWPGSEANLGFDQTRGCPITNARVCVQSARENTTVSCAMSDPATGAFLVAAGVGSYIRLDVTYENHTFAISMPGKVEVDGTGAFELMSPIYDVDVRDLTRRVVRVGLVGGLCEFTLGAAVMQFSAYDCDLQSGQRALDRRMRLDPSLPYTEIELPALPWDISYVGIEDAVPGVSPEAIERFLTITNQITGFVNLTAGSDPTVSLDPTIGLDVGEEPVEPEPPTVKFEFTAPNDMDVEVCKDYKGSFIQCGEFSLNKRCDGNSSVQAYQSVYRAFGPPDTSLVKKDVLLLTRSARYKMRMKFYQMYGRLRCDKLKTNLLIQDSIGGETDENKCSVKRRGCNEIVGYNELNNVTEFIYDLVPGAINFASGTAFALPLSAVATSPGWPSRSFLLYSIVQGKQSRIGTGYIEIPIPVPLLILRDPPGDGSFATLEGSISTAVKLSQTMHDKLTCGGVGESEVFSKALPWVSDTLALFGNLHIMNAVPFAKFGKTSKLAQSTAKATKTAEKVAKAQAKIASGAPKLTVWGRTKKYAGTAAKLAGKGSKALTTGGQKAITAPGKGAKAASKAVKGWRSKISKFNPKDLIFGGKKQSTAITATKQPKFGDKALAYAEKNGVPKSLIKAAKTVRNGLDKVDDGLESMARFYQKFYTEGKIKQFYDDYHISKYIKVLKRLYKSDALTPEDTTGEVPDGPDDLEMGRGAGLSFRETDNGGQLAYELFEGLGVPTDPNTIAAVIAEMKTLGEDESAELLAGLVQQRDEARDEIEEDPMLPNFNLVDMTVAFNRDPYALRPGYKHIKDKKSRVPEDYRPQDKAEFRLRPGGFDGLSPICKKSHIGIGYDLEILSCYGLGWMLCNPAIRDRGQAGMVTDMAWYNEEEEESYYKMTIKREEGFSTPAESTPELTNGGGDMILAPTFAIMFILQDELTMDPRTCTPTARMGIPGWDLKENMDGTAWHSVYHIRNVMIPEIENKYNAEMAKPPSLRSNAILGNLYQGMRGWQDIMKIYDDMNILSKQQEESLPNYVIGDQEINGLVQGTVEGVWQSSLDEFPDRHPDAFEARSIDPERLENDPVWKLGYYEGSEKLANLMLRTQAYMDNSSTAGNIVARPHAKAAMGGVAVGKSVDILQEKYGVQFNTVSFSGGGGSYSYRFKTMSTVSTKIQFQISFKDMFGWKGGGGGGTGFWLETTDENNYGFEIEFDSNLLQETDRERTVSFTLKDKDVGDQFLVKVRPDLAFGTPHFELLAGRSKCPYEAGTQQREGATVSVLGGQNVQSNVKQGTEALYELLIENQSGTDEQVQLELGPDLASNNRSMYMQLMGAPWIQPVQFSLRGPFAAQTRALVSARCSPRYPRASVDIVAKSTCDDSELSRTPLTLECFSPCPVVMWPQEWPATQPLLFNLSDISTSKTLRLQLFNPAYAIQKWNTHPRLNGTNGTTSIIIEYTNVVSGGGVYLPVRYNNGSFVDFSKLEDPSYGYAVFDWSPASIAEGEYLIRYVAYCDINVGGGTDSRYEGPSISLLVDKVPPVPSRFSLWPNMTYLPGDPLYVDFSEPLDCRKPFAFGVVAYQQDSTGSRSIISTVDLYSSCEGRRITFHWDTINRPTALMPNRTINIQLRNVKDLAGNAAMRNLNLTFFTGPSLTSTAPVTLNYVLGPISTPARRLLFADRNGIVPVQLANRLALRDESEAESLEALVERRMNTRRQLLEQVDGVLTACASDSLLAPLRGSLKATDLLEDDDLLSMVIEFQATGDNTEAAAAAALELVQSARDNSSCLNTQLRSQFAQIRRVFADKGIDDQLLDGVDEEDLAAVRAATAVRAAAMGLPQLWEATVAEAAREQAELIAAMDSATRAAAATQNAAVAAVEGAGKQQEQQQQPLVVADGGQQVDDESGSSLNRRHLGNPAVGAAASAQAQPPVVVAGLLQWMHRNPYMGLGGLVLLGNVTAMVLFGAIWHFRRRAGQRFGAGAQGLLAAAARQQQQRRRRGLMAMLRAAASSGSSSN</sequence>
<dbReference type="OrthoDB" id="547207at2759"/>
<dbReference type="RefSeq" id="XP_042924655.1">
    <property type="nucleotide sequence ID" value="XM_043062493.1"/>
</dbReference>
<dbReference type="InterPro" id="IPR016186">
    <property type="entry name" value="C-type_lectin-like/link_sf"/>
</dbReference>
<dbReference type="PROSITE" id="PS50041">
    <property type="entry name" value="C_TYPE_LECTIN_2"/>
    <property type="match status" value="1"/>
</dbReference>
<keyword evidence="5" id="KW-1185">Reference proteome</keyword>
<dbReference type="Proteomes" id="UP000006906">
    <property type="component" value="Chromosome 5"/>
</dbReference>
<dbReference type="SUPFAM" id="SSF56436">
    <property type="entry name" value="C-type lectin-like"/>
    <property type="match status" value="1"/>
</dbReference>
<proteinExistence type="predicted"/>
<feature type="transmembrane region" description="Helical" evidence="2">
    <location>
        <begin position="2649"/>
        <end position="2671"/>
    </location>
</feature>
<dbReference type="ExpressionAtlas" id="A0A2K3DS69">
    <property type="expression patterns" value="baseline"/>
</dbReference>
<reference evidence="4 5" key="1">
    <citation type="journal article" date="2007" name="Science">
        <title>The Chlamydomonas genome reveals the evolution of key animal and plant functions.</title>
        <authorList>
            <person name="Merchant S.S."/>
            <person name="Prochnik S.E."/>
            <person name="Vallon O."/>
            <person name="Harris E.H."/>
            <person name="Karpowicz S.J."/>
            <person name="Witman G.B."/>
            <person name="Terry A."/>
            <person name="Salamov A."/>
            <person name="Fritz-Laylin L.K."/>
            <person name="Marechal-Drouard L."/>
            <person name="Marshall W.F."/>
            <person name="Qu L.H."/>
            <person name="Nelson D.R."/>
            <person name="Sanderfoot A.A."/>
            <person name="Spalding M.H."/>
            <person name="Kapitonov V.V."/>
            <person name="Ren Q."/>
            <person name="Ferris P."/>
            <person name="Lindquist E."/>
            <person name="Shapiro H."/>
            <person name="Lucas S.M."/>
            <person name="Grimwood J."/>
            <person name="Schmutz J."/>
            <person name="Cardol P."/>
            <person name="Cerutti H."/>
            <person name="Chanfreau G."/>
            <person name="Chen C.L."/>
            <person name="Cognat V."/>
            <person name="Croft M.T."/>
            <person name="Dent R."/>
            <person name="Dutcher S."/>
            <person name="Fernandez E."/>
            <person name="Fukuzawa H."/>
            <person name="Gonzalez-Ballester D."/>
            <person name="Gonzalez-Halphen D."/>
            <person name="Hallmann A."/>
            <person name="Hanikenne M."/>
            <person name="Hippler M."/>
            <person name="Inwood W."/>
            <person name="Jabbari K."/>
            <person name="Kalanon M."/>
            <person name="Kuras R."/>
            <person name="Lefebvre P.A."/>
            <person name="Lemaire S.D."/>
            <person name="Lobanov A.V."/>
            <person name="Lohr M."/>
            <person name="Manuell A."/>
            <person name="Meier I."/>
            <person name="Mets L."/>
            <person name="Mittag M."/>
            <person name="Mittelmeier T."/>
            <person name="Moroney J.V."/>
            <person name="Moseley J."/>
            <person name="Napoli C."/>
            <person name="Nedelcu A.M."/>
            <person name="Niyogi K."/>
            <person name="Novoselov S.V."/>
            <person name="Paulsen I.T."/>
            <person name="Pazour G."/>
            <person name="Purton S."/>
            <person name="Ral J.P."/>
            <person name="Riano-Pachon D.M."/>
            <person name="Riekhof W."/>
            <person name="Rymarquis L."/>
            <person name="Schroda M."/>
            <person name="Stern D."/>
            <person name="Umen J."/>
            <person name="Willows R."/>
            <person name="Wilson N."/>
            <person name="Zimmer S.L."/>
            <person name="Allmer J."/>
            <person name="Balk J."/>
            <person name="Bisova K."/>
            <person name="Chen C.J."/>
            <person name="Elias M."/>
            <person name="Gendler K."/>
            <person name="Hauser C."/>
            <person name="Lamb M.R."/>
            <person name="Ledford H."/>
            <person name="Long J.C."/>
            <person name="Minagawa J."/>
            <person name="Page M.D."/>
            <person name="Pan J."/>
            <person name="Pootakham W."/>
            <person name="Roje S."/>
            <person name="Rose A."/>
            <person name="Stahlberg E."/>
            <person name="Terauchi A.M."/>
            <person name="Yang P."/>
            <person name="Ball S."/>
            <person name="Bowler C."/>
            <person name="Dieckmann C.L."/>
            <person name="Gladyshev V.N."/>
            <person name="Green P."/>
            <person name="Jorgensen R."/>
            <person name="Mayfield S."/>
            <person name="Mueller-Roeber B."/>
            <person name="Rajamani S."/>
            <person name="Sayre R.T."/>
            <person name="Brokstein P."/>
            <person name="Dubchak I."/>
            <person name="Goodstein D."/>
            <person name="Hornick L."/>
            <person name="Huang Y.W."/>
            <person name="Jhaveri J."/>
            <person name="Luo Y."/>
            <person name="Martinez D."/>
            <person name="Ngau W.C."/>
            <person name="Otillar B."/>
            <person name="Poliakov A."/>
            <person name="Porter A."/>
            <person name="Szajkowski L."/>
            <person name="Werner G."/>
            <person name="Zhou K."/>
            <person name="Grigoriev I.V."/>
            <person name="Rokhsar D.S."/>
            <person name="Grossman A.R."/>
        </authorList>
    </citation>
    <scope>NUCLEOTIDE SEQUENCE [LARGE SCALE GENOMIC DNA]</scope>
    <source>
        <strain evidence="5">CC-503</strain>
    </source>
</reference>
<dbReference type="Gene3D" id="3.10.100.10">
    <property type="entry name" value="Mannose-Binding Protein A, subunit A"/>
    <property type="match status" value="1"/>
</dbReference>